<dbReference type="Proteomes" id="UP000245444">
    <property type="component" value="Chromosome"/>
</dbReference>
<keyword evidence="2" id="KW-0812">Transmembrane</keyword>
<evidence type="ECO:0000313" key="3">
    <source>
        <dbReference type="EMBL" id="AWN46519.1"/>
    </source>
</evidence>
<feature type="coiled-coil region" evidence="1">
    <location>
        <begin position="141"/>
        <end position="168"/>
    </location>
</feature>
<accession>A0A2U8WK91</accession>
<gene>
    <name evidence="3" type="ORF">DK419_09495</name>
</gene>
<protein>
    <submittedName>
        <fullName evidence="3">Uncharacterized protein</fullName>
    </submittedName>
</protein>
<name>A0A2U8WK91_9HYPH</name>
<dbReference type="OrthoDB" id="9960107at2"/>
<sequence length="326" mass="35756">MLEEFINYALVKVLFSSSICGCFGGLIGHFINNEKSTIAAAHRDGRDWFVYPSIVQSSLIGAAGSIAFLFFITAIGGLNNFNTLNEYLRSISVSVIAGFGARSLLPRMVGNLEKQLSEVDTRVSQVGDKVEEVDSIAQAAAEDARKAIQQAESAKSSAEHNYKTIKEEFDTLTLNAQLIEACAAGTEPQIWKDLLNRAQELAASNKASSAIWINIARLQRHKITFDAAISTLDNLLNKYFANEISRDKNFSAAYYNRACYYEMKFLSSSQSAERQQALADVKSCLTHAKNPASEIEQMRDDKDLAELVKSAEFVALADLQAATNPG</sequence>
<keyword evidence="1" id="KW-0175">Coiled coil</keyword>
<evidence type="ECO:0000256" key="2">
    <source>
        <dbReference type="SAM" id="Phobius"/>
    </source>
</evidence>
<dbReference type="KEGG" id="mtea:DK419_09495"/>
<dbReference type="AlphaFoldDB" id="A0A2U8WK91"/>
<evidence type="ECO:0000313" key="4">
    <source>
        <dbReference type="Proteomes" id="UP000245444"/>
    </source>
</evidence>
<proteinExistence type="predicted"/>
<keyword evidence="2" id="KW-1133">Transmembrane helix</keyword>
<feature type="transmembrane region" description="Helical" evidence="2">
    <location>
        <begin position="6"/>
        <end position="27"/>
    </location>
</feature>
<keyword evidence="2" id="KW-0472">Membrane</keyword>
<evidence type="ECO:0000256" key="1">
    <source>
        <dbReference type="SAM" id="Coils"/>
    </source>
</evidence>
<feature type="transmembrane region" description="Helical" evidence="2">
    <location>
        <begin position="48"/>
        <end position="75"/>
    </location>
</feature>
<keyword evidence="4" id="KW-1185">Reference proteome</keyword>
<organism evidence="3 4">
    <name type="scientific">Methylobacterium terrae</name>
    <dbReference type="NCBI Taxonomy" id="2202827"/>
    <lineage>
        <taxon>Bacteria</taxon>
        <taxon>Pseudomonadati</taxon>
        <taxon>Pseudomonadota</taxon>
        <taxon>Alphaproteobacteria</taxon>
        <taxon>Hyphomicrobiales</taxon>
        <taxon>Methylobacteriaceae</taxon>
        <taxon>Methylobacterium</taxon>
    </lineage>
</organism>
<reference evidence="3 4" key="1">
    <citation type="submission" date="2018-05" db="EMBL/GenBank/DDBJ databases">
        <title>Complete Genome Sequence of Methylobacterium sp. 17Sr1-28.</title>
        <authorList>
            <person name="Srinivasan S."/>
        </authorList>
    </citation>
    <scope>NUCLEOTIDE SEQUENCE [LARGE SCALE GENOMIC DNA]</scope>
    <source>
        <strain evidence="3 4">17Sr1-28</strain>
    </source>
</reference>
<dbReference type="EMBL" id="CP029553">
    <property type="protein sequence ID" value="AWN46519.1"/>
    <property type="molecule type" value="Genomic_DNA"/>
</dbReference>